<proteinExistence type="predicted"/>
<dbReference type="AlphaFoldDB" id="A0AAD6SSZ0"/>
<reference evidence="1" key="1">
    <citation type="submission" date="2023-03" db="EMBL/GenBank/DDBJ databases">
        <title>Massive genome expansion in bonnet fungi (Mycena s.s.) driven by repeated elements and novel gene families across ecological guilds.</title>
        <authorList>
            <consortium name="Lawrence Berkeley National Laboratory"/>
            <person name="Harder C.B."/>
            <person name="Miyauchi S."/>
            <person name="Viragh M."/>
            <person name="Kuo A."/>
            <person name="Thoen E."/>
            <person name="Andreopoulos B."/>
            <person name="Lu D."/>
            <person name="Skrede I."/>
            <person name="Drula E."/>
            <person name="Henrissat B."/>
            <person name="Morin E."/>
            <person name="Kohler A."/>
            <person name="Barry K."/>
            <person name="LaButti K."/>
            <person name="Morin E."/>
            <person name="Salamov A."/>
            <person name="Lipzen A."/>
            <person name="Mereny Z."/>
            <person name="Hegedus B."/>
            <person name="Baldrian P."/>
            <person name="Stursova M."/>
            <person name="Weitz H."/>
            <person name="Taylor A."/>
            <person name="Grigoriev I.V."/>
            <person name="Nagy L.G."/>
            <person name="Martin F."/>
            <person name="Kauserud H."/>
        </authorList>
    </citation>
    <scope>NUCLEOTIDE SEQUENCE</scope>
    <source>
        <strain evidence="1">CBHHK200</strain>
    </source>
</reference>
<name>A0AAD6SSZ0_9AGAR</name>
<evidence type="ECO:0000313" key="1">
    <source>
        <dbReference type="EMBL" id="KAJ7033104.1"/>
    </source>
</evidence>
<keyword evidence="2" id="KW-1185">Reference proteome</keyword>
<dbReference type="EMBL" id="JARJCM010000067">
    <property type="protein sequence ID" value="KAJ7033104.1"/>
    <property type="molecule type" value="Genomic_DNA"/>
</dbReference>
<dbReference type="Proteomes" id="UP001218188">
    <property type="component" value="Unassembled WGS sequence"/>
</dbReference>
<protein>
    <submittedName>
        <fullName evidence="1">Uncharacterized protein</fullName>
    </submittedName>
</protein>
<organism evidence="1 2">
    <name type="scientific">Mycena alexandri</name>
    <dbReference type="NCBI Taxonomy" id="1745969"/>
    <lineage>
        <taxon>Eukaryota</taxon>
        <taxon>Fungi</taxon>
        <taxon>Dikarya</taxon>
        <taxon>Basidiomycota</taxon>
        <taxon>Agaricomycotina</taxon>
        <taxon>Agaricomycetes</taxon>
        <taxon>Agaricomycetidae</taxon>
        <taxon>Agaricales</taxon>
        <taxon>Marasmiineae</taxon>
        <taxon>Mycenaceae</taxon>
        <taxon>Mycena</taxon>
    </lineage>
</organism>
<accession>A0AAD6SSZ0</accession>
<sequence>MHLRRVDYSCFRHLNCQNLYLATRLAYYQDPPPRPRDSLRLLHRVRRSSPPTVLSSAYLICGDLRPEPSGYHCLLFTPSAPPLARISRGLFGWLLLNCPGHRWACSVFFILYVVPGDFLLCPSFDDYCYRSRSRIRSLPPDPHTRPLWLSIRRQENIRRISLSAVPLLPLISMFRRDRVHLHLPSNARRNTPLPSAQSYGQDGPVTIVLLSTIQSLNAGHILGFGPKASTVEIRPNRRLSRARPKIQICACGDVQGLVRNMG</sequence>
<evidence type="ECO:0000313" key="2">
    <source>
        <dbReference type="Proteomes" id="UP001218188"/>
    </source>
</evidence>
<comment type="caution">
    <text evidence="1">The sequence shown here is derived from an EMBL/GenBank/DDBJ whole genome shotgun (WGS) entry which is preliminary data.</text>
</comment>
<gene>
    <name evidence="1" type="ORF">C8F04DRAFT_1105169</name>
</gene>